<accession>A0A0M5MGY2</accession>
<dbReference type="OrthoDB" id="488945at2"/>
<proteinExistence type="predicted"/>
<dbReference type="AlphaFoldDB" id="A0A0M5MGY2"/>
<evidence type="ECO:0008006" key="3">
    <source>
        <dbReference type="Google" id="ProtNLM"/>
    </source>
</evidence>
<gene>
    <name evidence="1" type="ORF">ACX27_16665</name>
</gene>
<evidence type="ECO:0000313" key="2">
    <source>
        <dbReference type="Proteomes" id="UP000062645"/>
    </source>
</evidence>
<organism evidence="1 2">
    <name type="scientific">Nostoc piscinale CENA21</name>
    <dbReference type="NCBI Taxonomy" id="224013"/>
    <lineage>
        <taxon>Bacteria</taxon>
        <taxon>Bacillati</taxon>
        <taxon>Cyanobacteriota</taxon>
        <taxon>Cyanophyceae</taxon>
        <taxon>Nostocales</taxon>
        <taxon>Nostocaceae</taxon>
        <taxon>Nostoc</taxon>
    </lineage>
</organism>
<dbReference type="RefSeq" id="WP_062294520.1">
    <property type="nucleotide sequence ID" value="NZ_CP012036.1"/>
</dbReference>
<dbReference type="PATRIC" id="fig|224013.5.peg.3984"/>
<reference evidence="1 2" key="2">
    <citation type="journal article" date="2016" name="Genome Announc.">
        <title>Draft Genome Sequence of the N2-Fixing Cyanobacterium Nostoc piscinale CENA21, Isolated from the Brazilian Amazon Floodplain.</title>
        <authorList>
            <person name="Leao T."/>
            <person name="Guimaraes P.I."/>
            <person name="de Melo A.G."/>
            <person name="Ramos R.T."/>
            <person name="Leao P.N."/>
            <person name="Silva A."/>
            <person name="Fiore M.F."/>
            <person name="Schneider M.P."/>
        </authorList>
    </citation>
    <scope>NUCLEOTIDE SEQUENCE [LARGE SCALE GENOMIC DNA]</scope>
    <source>
        <strain evidence="1 2">CENA21</strain>
    </source>
</reference>
<sequence>MAEYQKIEYRIGKDGKITETVINGSGVSCTNATSGIEGALGEVESQELLPEYYEGEENATGTEQQSLKQK</sequence>
<protein>
    <recommendedName>
        <fullName evidence="3">DUF2997 domain-containing protein</fullName>
    </recommendedName>
</protein>
<dbReference type="InterPro" id="IPR021375">
    <property type="entry name" value="DUF2997"/>
</dbReference>
<reference evidence="2" key="1">
    <citation type="submission" date="2015-07" db="EMBL/GenBank/DDBJ databases">
        <title>Genome Of Nitrogen-Fixing Cyanobacterium Nostoc piscinale CENA21 From Solimoes/Amazon River Floodplain Sediments And Comparative Genomics To Uncover Biosynthetic Natural Products Potential.</title>
        <authorList>
            <person name="Leao T.F."/>
            <person name="Leao P.N."/>
            <person name="Guimaraes P.I."/>
            <person name="de Melo A.G.C."/>
            <person name="Ramos R.T.J."/>
            <person name="Silva A."/>
            <person name="Fiore M.F."/>
            <person name="Schneider M.P.C."/>
        </authorList>
    </citation>
    <scope>NUCLEOTIDE SEQUENCE [LARGE SCALE GENOMIC DNA]</scope>
    <source>
        <strain evidence="2">CENA21</strain>
    </source>
</reference>
<keyword evidence="2" id="KW-1185">Reference proteome</keyword>
<dbReference type="Proteomes" id="UP000062645">
    <property type="component" value="Chromosome"/>
</dbReference>
<name>A0A0M5MGY2_9NOSO</name>
<dbReference type="Pfam" id="PF11211">
    <property type="entry name" value="DUF2997"/>
    <property type="match status" value="1"/>
</dbReference>
<dbReference type="EMBL" id="CP012036">
    <property type="protein sequence ID" value="ALF54105.1"/>
    <property type="molecule type" value="Genomic_DNA"/>
</dbReference>
<dbReference type="KEGG" id="npz:ACX27_16665"/>
<evidence type="ECO:0000313" key="1">
    <source>
        <dbReference type="EMBL" id="ALF54105.1"/>
    </source>
</evidence>